<dbReference type="PROSITE" id="PS51257">
    <property type="entry name" value="PROKAR_LIPOPROTEIN"/>
    <property type="match status" value="1"/>
</dbReference>
<sequence>MKNSINRLLAIGAVVSMIFTQSCVETEELVTPNVAAPVLILFEGNSFSPESPVTVASKFLELDKTNILDHTQGIDSIPVSNLDIAVFINNTTAVASLLTDAAGAAELVVSWSELGLSEPTSGSQVRLEFVGEYKDIPFRKYHTVRVN</sequence>
<name>A0ABY6MPC9_9BACT</name>
<protein>
    <submittedName>
        <fullName evidence="1">Uncharacterized protein</fullName>
    </submittedName>
</protein>
<organism evidence="1 2">
    <name type="scientific">Algoriphagus halophytocola</name>
    <dbReference type="NCBI Taxonomy" id="2991499"/>
    <lineage>
        <taxon>Bacteria</taxon>
        <taxon>Pseudomonadati</taxon>
        <taxon>Bacteroidota</taxon>
        <taxon>Cytophagia</taxon>
        <taxon>Cytophagales</taxon>
        <taxon>Cyclobacteriaceae</taxon>
        <taxon>Algoriphagus</taxon>
    </lineage>
</organism>
<evidence type="ECO:0000313" key="1">
    <source>
        <dbReference type="EMBL" id="UZD24206.1"/>
    </source>
</evidence>
<gene>
    <name evidence="1" type="ORF">OM944_06830</name>
</gene>
<proteinExistence type="predicted"/>
<keyword evidence="2" id="KW-1185">Reference proteome</keyword>
<accession>A0ABY6MPC9</accession>
<dbReference type="EMBL" id="CP110226">
    <property type="protein sequence ID" value="UZD24206.1"/>
    <property type="molecule type" value="Genomic_DNA"/>
</dbReference>
<evidence type="ECO:0000313" key="2">
    <source>
        <dbReference type="Proteomes" id="UP001163156"/>
    </source>
</evidence>
<dbReference type="RefSeq" id="WP_264810923.1">
    <property type="nucleotide sequence ID" value="NZ_CP110226.1"/>
</dbReference>
<dbReference type="Proteomes" id="UP001163156">
    <property type="component" value="Chromosome"/>
</dbReference>
<reference evidence="1" key="1">
    <citation type="submission" date="2022-10" db="EMBL/GenBank/DDBJ databases">
        <title>Algoriphagus sp. a novel bacteria isolate from halophytes salicornia europaea.</title>
        <authorList>
            <person name="Peng Y."/>
            <person name="Jiang L."/>
            <person name="Lee J."/>
        </authorList>
    </citation>
    <scope>NUCLEOTIDE SEQUENCE</scope>
    <source>
        <strain evidence="1">TR-M5</strain>
    </source>
</reference>